<dbReference type="PANTHER" id="PTHR35334:SF5">
    <property type="entry name" value="INNER MEMBRANE TRANSPORT PROTEIN YHJV"/>
    <property type="match status" value="1"/>
</dbReference>
<feature type="transmembrane region" description="Helical" evidence="8">
    <location>
        <begin position="130"/>
        <end position="152"/>
    </location>
</feature>
<evidence type="ECO:0000256" key="2">
    <source>
        <dbReference type="ARBA" id="ARBA00022448"/>
    </source>
</evidence>
<dbReference type="RefSeq" id="WP_071663582.1">
    <property type="nucleotide sequence ID" value="NZ_CP009654.1"/>
</dbReference>
<evidence type="ECO:0000313" key="9">
    <source>
        <dbReference type="EMBL" id="APC97698.1"/>
    </source>
</evidence>
<dbReference type="InterPro" id="IPR018227">
    <property type="entry name" value="Amino_acid_transport_2"/>
</dbReference>
<feature type="transmembrane region" description="Helical" evidence="8">
    <location>
        <begin position="396"/>
        <end position="415"/>
    </location>
</feature>
<feature type="transmembrane region" description="Helical" evidence="8">
    <location>
        <begin position="291"/>
        <end position="310"/>
    </location>
</feature>
<name>A0A1J0KVK0_9GAMM</name>
<organism evidence="9 10">
    <name type="scientific">Francisella frigiditurris</name>
    <dbReference type="NCBI Taxonomy" id="1542390"/>
    <lineage>
        <taxon>Bacteria</taxon>
        <taxon>Pseudomonadati</taxon>
        <taxon>Pseudomonadota</taxon>
        <taxon>Gammaproteobacteria</taxon>
        <taxon>Thiotrichales</taxon>
        <taxon>Francisellaceae</taxon>
        <taxon>Francisella</taxon>
    </lineage>
</organism>
<gene>
    <name evidence="9" type="ORF">KX01_607</name>
</gene>
<feature type="transmembrane region" description="Helical" evidence="8">
    <location>
        <begin position="157"/>
        <end position="177"/>
    </location>
</feature>
<dbReference type="GO" id="GO:0003333">
    <property type="term" value="P:amino acid transmembrane transport"/>
    <property type="evidence" value="ECO:0007669"/>
    <property type="project" value="InterPro"/>
</dbReference>
<dbReference type="EMBL" id="CP009654">
    <property type="protein sequence ID" value="APC97698.1"/>
    <property type="molecule type" value="Genomic_DNA"/>
</dbReference>
<feature type="transmembrane region" description="Helical" evidence="8">
    <location>
        <begin position="197"/>
        <end position="220"/>
    </location>
</feature>
<keyword evidence="10" id="KW-1185">Reference proteome</keyword>
<keyword evidence="3" id="KW-1003">Cell membrane</keyword>
<feature type="transmembrane region" description="Helical" evidence="8">
    <location>
        <begin position="38"/>
        <end position="56"/>
    </location>
</feature>
<feature type="transmembrane region" description="Helical" evidence="8">
    <location>
        <begin position="365"/>
        <end position="384"/>
    </location>
</feature>
<feature type="transmembrane region" description="Helical" evidence="8">
    <location>
        <begin position="241"/>
        <end position="261"/>
    </location>
</feature>
<keyword evidence="7 8" id="KW-0472">Membrane</keyword>
<dbReference type="PANTHER" id="PTHR35334">
    <property type="entry name" value="SERINE TRANSPORTER"/>
    <property type="match status" value="1"/>
</dbReference>
<accession>A0A1J0KVK0</accession>
<evidence type="ECO:0000256" key="6">
    <source>
        <dbReference type="ARBA" id="ARBA00022989"/>
    </source>
</evidence>
<dbReference type="AlphaFoldDB" id="A0A1J0KVK0"/>
<dbReference type="Gene3D" id="1.20.1740.10">
    <property type="entry name" value="Amino acid/polyamine transporter I"/>
    <property type="match status" value="1"/>
</dbReference>
<dbReference type="STRING" id="1542390.KX01_607"/>
<evidence type="ECO:0000256" key="8">
    <source>
        <dbReference type="SAM" id="Phobius"/>
    </source>
</evidence>
<evidence type="ECO:0000313" key="10">
    <source>
        <dbReference type="Proteomes" id="UP000182521"/>
    </source>
</evidence>
<proteinExistence type="predicted"/>
<dbReference type="Pfam" id="PF03222">
    <property type="entry name" value="Trp_Tyr_perm"/>
    <property type="match status" value="1"/>
</dbReference>
<evidence type="ECO:0000256" key="7">
    <source>
        <dbReference type="ARBA" id="ARBA00023136"/>
    </source>
</evidence>
<evidence type="ECO:0000256" key="1">
    <source>
        <dbReference type="ARBA" id="ARBA00004429"/>
    </source>
</evidence>
<dbReference type="Proteomes" id="UP000182521">
    <property type="component" value="Chromosome"/>
</dbReference>
<keyword evidence="2" id="KW-0813">Transport</keyword>
<keyword evidence="5 8" id="KW-0812">Transmembrane</keyword>
<keyword evidence="4" id="KW-0997">Cell inner membrane</keyword>
<dbReference type="KEGG" id="frc:KX01_607"/>
<feature type="transmembrane region" description="Helical" evidence="8">
    <location>
        <begin position="77"/>
        <end position="99"/>
    </location>
</feature>
<dbReference type="OrthoDB" id="1627372at2"/>
<protein>
    <submittedName>
        <fullName evidence="9">Tryptophan/tyrosine permease family protein</fullName>
    </submittedName>
</protein>
<feature type="transmembrane region" description="Helical" evidence="8">
    <location>
        <begin position="336"/>
        <end position="359"/>
    </location>
</feature>
<feature type="transmembrane region" description="Helical" evidence="8">
    <location>
        <begin position="12"/>
        <end position="32"/>
    </location>
</feature>
<sequence>MDDLKKITKVDIQWVFTLFGTAIGAGLLYLPIQAGKSGIWAIITVMIFALPLTYLSHRNMSRIVLKSKNHEDITDTFSDTLGYVLGTICVLLYFLAIYLNMPLYAIGLNNEISNFLYEKGITSVNLSNHIWFSFLLLFFIFMLVSFGIKIILRVMQLIVIVLILLVIFLSIYMIPYWNINYLDFGSFDFRSYLRGILMVLPILVLALNHSPVISSLVIFYRDRVGLNYPNNEDKVNQIMKISSLSLFIFVLIFVTSCLLSVPEQDILNGACNNLSIVTILGKYHDSQILDFLGPMIVLTAIVSSFVGCYIGSKEGLHCLLNTFLNKFLNRRIPNRLINRLATFLIFLTLWVSVICNFSILDIIGLLVAPAVAFLLYLLPVIIIYKNTKYKAYRYTVLNAFLTIMGLTIIVGYFFGLTVL</sequence>
<comment type="subcellular location">
    <subcellularLocation>
        <location evidence="1">Cell inner membrane</location>
        <topology evidence="1">Multi-pass membrane protein</topology>
    </subcellularLocation>
</comment>
<evidence type="ECO:0000256" key="3">
    <source>
        <dbReference type="ARBA" id="ARBA00022475"/>
    </source>
</evidence>
<dbReference type="GO" id="GO:0005886">
    <property type="term" value="C:plasma membrane"/>
    <property type="evidence" value="ECO:0007669"/>
    <property type="project" value="UniProtKB-SubCell"/>
</dbReference>
<evidence type="ECO:0000256" key="5">
    <source>
        <dbReference type="ARBA" id="ARBA00022692"/>
    </source>
</evidence>
<evidence type="ECO:0000256" key="4">
    <source>
        <dbReference type="ARBA" id="ARBA00022519"/>
    </source>
</evidence>
<reference evidence="10" key="1">
    <citation type="submission" date="2014-10" db="EMBL/GenBank/DDBJ databases">
        <authorList>
            <person name="Kuske C.R."/>
            <person name="Challacombe J.F."/>
            <person name="Daligault H.E."/>
            <person name="Davenport K.W."/>
            <person name="Johnson S.L."/>
            <person name="Siddaramappa S."/>
            <person name="Petersen J.M."/>
        </authorList>
    </citation>
    <scope>NUCLEOTIDE SEQUENCE [LARGE SCALE GENOMIC DNA]</scope>
    <source>
        <strain evidence="10">CA97-1460</strain>
    </source>
</reference>
<keyword evidence="6 8" id="KW-1133">Transmembrane helix</keyword>